<dbReference type="EMBL" id="JANBUP010003812">
    <property type="protein sequence ID" value="KAJ2795637.1"/>
    <property type="molecule type" value="Genomic_DNA"/>
</dbReference>
<accession>A0ACC1KV24</accession>
<evidence type="ECO:0000313" key="1">
    <source>
        <dbReference type="EMBL" id="KAJ2795637.1"/>
    </source>
</evidence>
<proteinExistence type="predicted"/>
<protein>
    <submittedName>
        <fullName evidence="1">Uncharacterized protein</fullName>
    </submittedName>
</protein>
<name>A0ACC1KV24_9FUNG</name>
<dbReference type="Proteomes" id="UP001140096">
    <property type="component" value="Unassembled WGS sequence"/>
</dbReference>
<comment type="caution">
    <text evidence="1">The sequence shown here is derived from an EMBL/GenBank/DDBJ whole genome shotgun (WGS) entry which is preliminary data.</text>
</comment>
<gene>
    <name evidence="1" type="ORF">H4S07_006431</name>
</gene>
<organism evidence="1 2">
    <name type="scientific">Coemansia furcata</name>
    <dbReference type="NCBI Taxonomy" id="417177"/>
    <lineage>
        <taxon>Eukaryota</taxon>
        <taxon>Fungi</taxon>
        <taxon>Fungi incertae sedis</taxon>
        <taxon>Zoopagomycota</taxon>
        <taxon>Kickxellomycotina</taxon>
        <taxon>Kickxellomycetes</taxon>
        <taxon>Kickxellales</taxon>
        <taxon>Kickxellaceae</taxon>
        <taxon>Coemansia</taxon>
    </lineage>
</organism>
<evidence type="ECO:0000313" key="2">
    <source>
        <dbReference type="Proteomes" id="UP001140096"/>
    </source>
</evidence>
<keyword evidence="2" id="KW-1185">Reference proteome</keyword>
<sequence>MTHSDPAGGVGDRLTANGISWSTAAENVAAGMQTAAEAQDAWEHSPGHLANMVNPSLTYVGVGQVNSYYTQMFYGVSGSAPAMNVPKCN</sequence>
<reference evidence="1" key="1">
    <citation type="submission" date="2022-07" db="EMBL/GenBank/DDBJ databases">
        <title>Phylogenomic reconstructions and comparative analyses of Kickxellomycotina fungi.</title>
        <authorList>
            <person name="Reynolds N.K."/>
            <person name="Stajich J.E."/>
            <person name="Barry K."/>
            <person name="Grigoriev I.V."/>
            <person name="Crous P."/>
            <person name="Smith M.E."/>
        </authorList>
    </citation>
    <scope>NUCLEOTIDE SEQUENCE</scope>
    <source>
        <strain evidence="1">CBS 102833</strain>
    </source>
</reference>